<dbReference type="PATRIC" id="fig|1631356.3.peg.3388"/>
<protein>
    <recommendedName>
        <fullName evidence="3">DUF559 domain-containing protein</fullName>
    </recommendedName>
</protein>
<proteinExistence type="predicted"/>
<dbReference type="EMBL" id="LAIR01000002">
    <property type="protein sequence ID" value="KNX38463.1"/>
    <property type="molecule type" value="Genomic_DNA"/>
</dbReference>
<accession>A0A0L6CLS1</accession>
<evidence type="ECO:0008006" key="3">
    <source>
        <dbReference type="Google" id="ProtNLM"/>
    </source>
</evidence>
<sequence>MTSPKRSVVRGRERRLAREKAAEPLAALHGGVASRSMLRAAGISRFDVRSEVEAGRWHLHGQQTVVVDGRRPSGAGVWWAAIWEVGRGAVLDGVASLLAHGLTGFASACVDVSVPVGNRPHRPPGVVVHVPEHLGPTMDTGVPRTAAEVAVIRAATWAVSDRQAALLIAMAVQQGLVPTDRLAAGWALVKRCPRRAFLDQVIRDVCDGAHALGELDFAELCRERGLPVPTRQSVRHGPGGRIYLDVEWPDHGVAVEIDGGHHFRGLQPIDDALRQNDVVVEGAVVLRIPLLGLRLAPDRFMDQVARALTLAEQRAS</sequence>
<comment type="caution">
    <text evidence="1">The sequence shown here is derived from an EMBL/GenBank/DDBJ whole genome shotgun (WGS) entry which is preliminary data.</text>
</comment>
<dbReference type="RefSeq" id="WP_050670929.1">
    <property type="nucleotide sequence ID" value="NZ_LAIR01000002.1"/>
</dbReference>
<name>A0A0L6CLS1_9MICO</name>
<dbReference type="Proteomes" id="UP000037397">
    <property type="component" value="Unassembled WGS sequence"/>
</dbReference>
<keyword evidence="2" id="KW-1185">Reference proteome</keyword>
<dbReference type="AlphaFoldDB" id="A0A0L6CLS1"/>
<evidence type="ECO:0000313" key="2">
    <source>
        <dbReference type="Proteomes" id="UP000037397"/>
    </source>
</evidence>
<gene>
    <name evidence="1" type="ORF">VV01_17040</name>
</gene>
<evidence type="ECO:0000313" key="1">
    <source>
        <dbReference type="EMBL" id="KNX38463.1"/>
    </source>
</evidence>
<organism evidence="1 2">
    <name type="scientific">Luteipulveratus halotolerans</name>
    <dbReference type="NCBI Taxonomy" id="1631356"/>
    <lineage>
        <taxon>Bacteria</taxon>
        <taxon>Bacillati</taxon>
        <taxon>Actinomycetota</taxon>
        <taxon>Actinomycetes</taxon>
        <taxon>Micrococcales</taxon>
        <taxon>Dermacoccaceae</taxon>
        <taxon>Luteipulveratus</taxon>
    </lineage>
</organism>
<dbReference type="STRING" id="1631356.VV01_17040"/>
<reference evidence="2" key="1">
    <citation type="submission" date="2015-03" db="EMBL/GenBank/DDBJ databases">
        <title>Luteipulveratus halotolerans sp. nov., a novel actinobacterium (Dermacoccaceae) from Sarawak, Malaysia.</title>
        <authorList>
            <person name="Juboi H."/>
            <person name="Basik A."/>
            <person name="Shamsul S.S."/>
            <person name="Arnold P."/>
            <person name="Schmitt E.K."/>
            <person name="Sanglier J.-J."/>
            <person name="Yeo T."/>
        </authorList>
    </citation>
    <scope>NUCLEOTIDE SEQUENCE [LARGE SCALE GENOMIC DNA]</scope>
    <source>
        <strain evidence="2">C296001</strain>
    </source>
</reference>
<dbReference type="OrthoDB" id="3209715at2"/>